<feature type="binding site" evidence="8">
    <location>
        <position position="168"/>
    </location>
    <ligand>
        <name>ATP</name>
        <dbReference type="ChEBI" id="CHEBI:30616"/>
    </ligand>
</feature>
<feature type="binding site" evidence="8">
    <location>
        <position position="197"/>
    </location>
    <ligand>
        <name>ATP</name>
        <dbReference type="ChEBI" id="CHEBI:30616"/>
    </ligand>
</feature>
<evidence type="ECO:0000256" key="7">
    <source>
        <dbReference type="ARBA" id="ARBA00023027"/>
    </source>
</evidence>
<evidence type="ECO:0000256" key="9">
    <source>
        <dbReference type="RuleBase" id="RU003811"/>
    </source>
</evidence>
<evidence type="ECO:0000256" key="4">
    <source>
        <dbReference type="ARBA" id="ARBA00022741"/>
    </source>
</evidence>
<dbReference type="GO" id="GO:0004359">
    <property type="term" value="F:glutaminase activity"/>
    <property type="evidence" value="ECO:0007669"/>
    <property type="project" value="InterPro"/>
</dbReference>
<dbReference type="GO" id="GO:0046872">
    <property type="term" value="F:metal ion binding"/>
    <property type="evidence" value="ECO:0007669"/>
    <property type="project" value="UniProtKB-KW"/>
</dbReference>
<feature type="binding site" evidence="8">
    <location>
        <begin position="51"/>
        <end position="58"/>
    </location>
    <ligand>
        <name>ATP</name>
        <dbReference type="ChEBI" id="CHEBI:30616"/>
    </ligand>
</feature>
<gene>
    <name evidence="8" type="primary">nadE</name>
    <name evidence="12" type="ORF">J057_06366</name>
</gene>
<dbReference type="eggNOG" id="COG0171">
    <property type="taxonomic scope" value="Bacteria"/>
</dbReference>
<dbReference type="PANTHER" id="PTHR23090">
    <property type="entry name" value="NH 3 /GLUTAMINE-DEPENDENT NAD + SYNTHETASE"/>
    <property type="match status" value="1"/>
</dbReference>
<dbReference type="Gene3D" id="3.40.50.620">
    <property type="entry name" value="HUPs"/>
    <property type="match status" value="1"/>
</dbReference>
<feature type="binding site" evidence="8">
    <location>
        <position position="188"/>
    </location>
    <ligand>
        <name>deamido-NAD(+)</name>
        <dbReference type="ChEBI" id="CHEBI:58437"/>
        <note>ligand shared between two neighboring subunits</note>
    </ligand>
</feature>
<evidence type="ECO:0000256" key="3">
    <source>
        <dbReference type="ARBA" id="ARBA00022723"/>
    </source>
</evidence>
<name>N6WV86_9GAMM</name>
<dbReference type="GO" id="GO:0005737">
    <property type="term" value="C:cytoplasm"/>
    <property type="evidence" value="ECO:0007669"/>
    <property type="project" value="InterPro"/>
</dbReference>
<dbReference type="SUPFAM" id="SSF52402">
    <property type="entry name" value="Adenine nucleotide alpha hydrolases-like"/>
    <property type="match status" value="1"/>
</dbReference>
<evidence type="ECO:0000313" key="13">
    <source>
        <dbReference type="Proteomes" id="UP000013165"/>
    </source>
</evidence>
<dbReference type="OrthoDB" id="3266517at2"/>
<sequence>MENRSNTEIQKHIISQLNVHPSVDPDEEVGRRVKFLCEYMEKSGQRTLVLGISGGVDSTVAGRLAQLAVERTRDQGGDARFVAMRLPYGEQKDEADARRALDYIAPDETLTVGIKGASDAMLASLEESGLEFGDEEHRDFVLGNIKARQRMVAQYAVAGARGGLVIGTDQGAEAVMGFFTKFGDGACDLTPLDGLNKRQVREIGRAIEAPSELIEKQPTADLESLSPQKTDESVFGISYDEIDDFLEGREVGETAYRTIFEAYFKTEHKRTLPLVPQ</sequence>
<keyword evidence="2 8" id="KW-0436">Ligase</keyword>
<organism evidence="12 13">
    <name type="scientific">Marinobacter nanhaiticus D15-8W</name>
    <dbReference type="NCBI Taxonomy" id="626887"/>
    <lineage>
        <taxon>Bacteria</taxon>
        <taxon>Pseudomonadati</taxon>
        <taxon>Pseudomonadota</taxon>
        <taxon>Gammaproteobacteria</taxon>
        <taxon>Pseudomonadales</taxon>
        <taxon>Marinobacteraceae</taxon>
        <taxon>Marinobacter</taxon>
    </lineage>
</organism>
<evidence type="ECO:0000256" key="2">
    <source>
        <dbReference type="ARBA" id="ARBA00022598"/>
    </source>
</evidence>
<feature type="binding site" evidence="8">
    <location>
        <position position="57"/>
    </location>
    <ligand>
        <name>Mg(2+)</name>
        <dbReference type="ChEBI" id="CHEBI:18420"/>
    </ligand>
</feature>
<feature type="binding site" description="in other chain" evidence="8">
    <location>
        <position position="181"/>
    </location>
    <ligand>
        <name>deamido-NAD(+)</name>
        <dbReference type="ChEBI" id="CHEBI:58437"/>
        <note>ligand shared between two neighboring subunits</note>
    </ligand>
</feature>
<feature type="binding site" description="in other chain" evidence="8">
    <location>
        <begin position="268"/>
        <end position="269"/>
    </location>
    <ligand>
        <name>deamido-NAD(+)</name>
        <dbReference type="ChEBI" id="CHEBI:58437"/>
        <note>ligand shared between two neighboring subunits</note>
    </ligand>
</feature>
<evidence type="ECO:0000313" key="12">
    <source>
        <dbReference type="EMBL" id="ENO14952.1"/>
    </source>
</evidence>
<feature type="binding site" description="in other chain" evidence="8">
    <location>
        <position position="148"/>
    </location>
    <ligand>
        <name>deamido-NAD(+)</name>
        <dbReference type="ChEBI" id="CHEBI:58437"/>
        <note>ligand shared between two neighboring subunits</note>
    </ligand>
</feature>
<dbReference type="GO" id="GO:0008795">
    <property type="term" value="F:NAD+ synthase activity"/>
    <property type="evidence" value="ECO:0007669"/>
    <property type="project" value="UniProtKB-UniRule"/>
</dbReference>
<dbReference type="NCBIfam" id="NF001979">
    <property type="entry name" value="PRK00768.1"/>
    <property type="match status" value="1"/>
</dbReference>
<dbReference type="Pfam" id="PF02540">
    <property type="entry name" value="NAD_synthase"/>
    <property type="match status" value="1"/>
</dbReference>
<evidence type="ECO:0000256" key="8">
    <source>
        <dbReference type="HAMAP-Rule" id="MF_00193"/>
    </source>
</evidence>
<evidence type="ECO:0000256" key="10">
    <source>
        <dbReference type="RuleBase" id="RU003812"/>
    </source>
</evidence>
<keyword evidence="3 8" id="KW-0479">Metal-binding</keyword>
<comment type="pathway">
    <text evidence="8">Cofactor biosynthesis; NAD(+) biosynthesis; NAD(+) from deamido-NAD(+) (ammonia route): step 1/1.</text>
</comment>
<dbReference type="STRING" id="626887.J057_06366"/>
<dbReference type="NCBIfam" id="TIGR00552">
    <property type="entry name" value="nadE"/>
    <property type="match status" value="1"/>
</dbReference>
<keyword evidence="4 8" id="KW-0547">Nucleotide-binding</keyword>
<dbReference type="Proteomes" id="UP000013165">
    <property type="component" value="Unassembled WGS sequence"/>
</dbReference>
<evidence type="ECO:0000259" key="11">
    <source>
        <dbReference type="Pfam" id="PF02540"/>
    </source>
</evidence>
<dbReference type="InterPro" id="IPR022310">
    <property type="entry name" value="NAD/GMP_synthase"/>
</dbReference>
<evidence type="ECO:0000256" key="5">
    <source>
        <dbReference type="ARBA" id="ARBA00022840"/>
    </source>
</evidence>
<dbReference type="RefSeq" id="WP_004579249.1">
    <property type="nucleotide sequence ID" value="NZ_AP028878.1"/>
</dbReference>
<keyword evidence="5 8" id="KW-0067">ATP-binding</keyword>
<dbReference type="PATRIC" id="fig|626887.3.peg.1269"/>
<dbReference type="CDD" id="cd00553">
    <property type="entry name" value="NAD_synthase"/>
    <property type="match status" value="1"/>
</dbReference>
<dbReference type="UniPathway" id="UPA00253">
    <property type="reaction ID" value="UER00333"/>
</dbReference>
<dbReference type="PANTHER" id="PTHR23090:SF7">
    <property type="entry name" value="NH(3)-DEPENDENT NAD(+) SYNTHETASE"/>
    <property type="match status" value="1"/>
</dbReference>
<keyword evidence="6 8" id="KW-0460">Magnesium</keyword>
<dbReference type="GO" id="GO:0005524">
    <property type="term" value="F:ATP binding"/>
    <property type="evidence" value="ECO:0007669"/>
    <property type="project" value="UniProtKB-UniRule"/>
</dbReference>
<keyword evidence="13" id="KW-1185">Reference proteome</keyword>
<evidence type="ECO:0000256" key="6">
    <source>
        <dbReference type="ARBA" id="ARBA00022842"/>
    </source>
</evidence>
<proteinExistence type="inferred from homology"/>
<feature type="domain" description="NAD/GMP synthase" evidence="11">
    <location>
        <begin position="30"/>
        <end position="273"/>
    </location>
</feature>
<dbReference type="AlphaFoldDB" id="N6WV86"/>
<evidence type="ECO:0000256" key="1">
    <source>
        <dbReference type="ARBA" id="ARBA00005859"/>
    </source>
</evidence>
<feature type="binding site" evidence="8">
    <location>
        <position position="173"/>
    </location>
    <ligand>
        <name>Mg(2+)</name>
        <dbReference type="ChEBI" id="CHEBI:18420"/>
    </ligand>
</feature>
<feature type="binding site" evidence="8">
    <location>
        <position position="219"/>
    </location>
    <ligand>
        <name>ATP</name>
        <dbReference type="ChEBI" id="CHEBI:30616"/>
    </ligand>
</feature>
<dbReference type="HAMAP" id="MF_00193">
    <property type="entry name" value="NadE_ammonia_dep"/>
    <property type="match status" value="1"/>
</dbReference>
<comment type="caution">
    <text evidence="12">The sequence shown here is derived from an EMBL/GenBank/DDBJ whole genome shotgun (WGS) entry which is preliminary data.</text>
</comment>
<dbReference type="InterPro" id="IPR003694">
    <property type="entry name" value="NAD_synthase"/>
</dbReference>
<dbReference type="GO" id="GO:0009435">
    <property type="term" value="P:NAD+ biosynthetic process"/>
    <property type="evidence" value="ECO:0007669"/>
    <property type="project" value="UniProtKB-UniRule"/>
</dbReference>
<dbReference type="EMBL" id="APLQ01000011">
    <property type="protein sequence ID" value="ENO14952.1"/>
    <property type="molecule type" value="Genomic_DNA"/>
</dbReference>
<dbReference type="HOGENOM" id="CLU_059327_3_0_6"/>
<protein>
    <recommendedName>
        <fullName evidence="8 10">NH(3)-dependent NAD(+) synthetase</fullName>
        <ecNumber evidence="8 10">6.3.1.5</ecNumber>
    </recommendedName>
</protein>
<reference evidence="12 13" key="1">
    <citation type="journal article" date="2013" name="Genome Announc.">
        <title>Genome Sequence of the Polycyclic Aromatic Hydrocarbon-Degrading Bacterium Strain Marinobacter nanhaiticus D15-8WT.</title>
        <authorList>
            <person name="Cui Z."/>
            <person name="Gao W."/>
            <person name="Li Q."/>
            <person name="Xu G."/>
            <person name="Zheng L."/>
        </authorList>
    </citation>
    <scope>NUCLEOTIDE SEQUENCE [LARGE SCALE GENOMIC DNA]</scope>
    <source>
        <strain evidence="12 13">D15-8W</strain>
    </source>
</reference>
<comment type="subunit">
    <text evidence="8">Homodimer.</text>
</comment>
<dbReference type="EC" id="6.3.1.5" evidence="8 10"/>
<keyword evidence="7 8" id="KW-0520">NAD</keyword>
<accession>N6WV86</accession>
<dbReference type="InterPro" id="IPR014729">
    <property type="entry name" value="Rossmann-like_a/b/a_fold"/>
</dbReference>
<dbReference type="GO" id="GO:0003952">
    <property type="term" value="F:NAD+ synthase (glutamine-hydrolyzing) activity"/>
    <property type="evidence" value="ECO:0007669"/>
    <property type="project" value="InterPro"/>
</dbReference>
<comment type="catalytic activity">
    <reaction evidence="8 10">
        <text>deamido-NAD(+) + NH4(+) + ATP = AMP + diphosphate + NAD(+) + H(+)</text>
        <dbReference type="Rhea" id="RHEA:21188"/>
        <dbReference type="ChEBI" id="CHEBI:15378"/>
        <dbReference type="ChEBI" id="CHEBI:28938"/>
        <dbReference type="ChEBI" id="CHEBI:30616"/>
        <dbReference type="ChEBI" id="CHEBI:33019"/>
        <dbReference type="ChEBI" id="CHEBI:57540"/>
        <dbReference type="ChEBI" id="CHEBI:58437"/>
        <dbReference type="ChEBI" id="CHEBI:456215"/>
        <dbReference type="EC" id="6.3.1.5"/>
    </reaction>
</comment>
<dbReference type="InterPro" id="IPR022926">
    <property type="entry name" value="NH(3)-dep_NAD(+)_synth"/>
</dbReference>
<comment type="function">
    <text evidence="8">Catalyzes the ATP-dependent amidation of deamido-NAD to form NAD. Uses ammonia as a nitrogen source.</text>
</comment>
<comment type="similarity">
    <text evidence="1 8 9">Belongs to the NAD synthetase family.</text>
</comment>